<dbReference type="PANTHER" id="PTHR43179">
    <property type="entry name" value="RHAMNOSYLTRANSFERASE WBBL"/>
    <property type="match status" value="1"/>
</dbReference>
<gene>
    <name evidence="5" type="ORF">A2803_02585</name>
</gene>
<dbReference type="InterPro" id="IPR029044">
    <property type="entry name" value="Nucleotide-diphossugar_trans"/>
</dbReference>
<comment type="caution">
    <text evidence="5">The sequence shown here is derived from an EMBL/GenBank/DDBJ whole genome shotgun (WGS) entry which is preliminary data.</text>
</comment>
<keyword evidence="3" id="KW-0808">Transferase</keyword>
<sequence>MRRFLQNFREVMKLSIIIVNYNTKDITLDCLISIDRFPVDGKFEVIVVDNASTDNSIDSFEKLRVKNYKLKVIKNDYNSGFSKANNIGIKSASGEYIFLLNSDTRVLKNSINELMDFAQTHKNVGIVAPKLLNGDNTAQPSVFKLPTLARTIRQYWLGEAKLTDKYVPQDSSPVSIEAAVGAALLFTPAGRKKAGLLDERYFMYFEDLDYCRKARAKGLKIYYLPSAKIIHIHGASGVSSLAQRDRLIASSKIYHGVLGYYLLTLIIKIGSKLGLVTK</sequence>
<evidence type="ECO:0000259" key="4">
    <source>
        <dbReference type="Pfam" id="PF00535"/>
    </source>
</evidence>
<dbReference type="PANTHER" id="PTHR43179:SF12">
    <property type="entry name" value="GALACTOFURANOSYLTRANSFERASE GLFT2"/>
    <property type="match status" value="1"/>
</dbReference>
<name>A0A1F7YXD7_9BACT</name>
<dbReference type="AlphaFoldDB" id="A0A1F7YXD7"/>
<feature type="domain" description="Glycosyltransferase 2-like" evidence="4">
    <location>
        <begin position="15"/>
        <end position="137"/>
    </location>
</feature>
<evidence type="ECO:0000313" key="6">
    <source>
        <dbReference type="Proteomes" id="UP000178870"/>
    </source>
</evidence>
<dbReference type="Proteomes" id="UP000178870">
    <property type="component" value="Unassembled WGS sequence"/>
</dbReference>
<evidence type="ECO:0000256" key="2">
    <source>
        <dbReference type="ARBA" id="ARBA00022676"/>
    </source>
</evidence>
<protein>
    <recommendedName>
        <fullName evidence="4">Glycosyltransferase 2-like domain-containing protein</fullName>
    </recommendedName>
</protein>
<dbReference type="Pfam" id="PF00535">
    <property type="entry name" value="Glycos_transf_2"/>
    <property type="match status" value="1"/>
</dbReference>
<dbReference type="SUPFAM" id="SSF53448">
    <property type="entry name" value="Nucleotide-diphospho-sugar transferases"/>
    <property type="match status" value="1"/>
</dbReference>
<comment type="similarity">
    <text evidence="1">Belongs to the glycosyltransferase 2 family.</text>
</comment>
<organism evidence="5 6">
    <name type="scientific">Candidatus Woesebacteria bacterium RIFCSPHIGHO2_01_FULL_44_21</name>
    <dbReference type="NCBI Taxonomy" id="1802503"/>
    <lineage>
        <taxon>Bacteria</taxon>
        <taxon>Candidatus Woeseibacteriota</taxon>
    </lineage>
</organism>
<dbReference type="CDD" id="cd04186">
    <property type="entry name" value="GT_2_like_c"/>
    <property type="match status" value="1"/>
</dbReference>
<evidence type="ECO:0000256" key="3">
    <source>
        <dbReference type="ARBA" id="ARBA00022679"/>
    </source>
</evidence>
<proteinExistence type="inferred from homology"/>
<accession>A0A1F7YXD7</accession>
<dbReference type="EMBL" id="MGGP01000019">
    <property type="protein sequence ID" value="OGM31951.1"/>
    <property type="molecule type" value="Genomic_DNA"/>
</dbReference>
<dbReference type="Gene3D" id="3.90.550.10">
    <property type="entry name" value="Spore Coat Polysaccharide Biosynthesis Protein SpsA, Chain A"/>
    <property type="match status" value="1"/>
</dbReference>
<reference evidence="5 6" key="1">
    <citation type="journal article" date="2016" name="Nat. Commun.">
        <title>Thousands of microbial genomes shed light on interconnected biogeochemical processes in an aquifer system.</title>
        <authorList>
            <person name="Anantharaman K."/>
            <person name="Brown C.T."/>
            <person name="Hug L.A."/>
            <person name="Sharon I."/>
            <person name="Castelle C.J."/>
            <person name="Probst A.J."/>
            <person name="Thomas B.C."/>
            <person name="Singh A."/>
            <person name="Wilkins M.J."/>
            <person name="Karaoz U."/>
            <person name="Brodie E.L."/>
            <person name="Williams K.H."/>
            <person name="Hubbard S.S."/>
            <person name="Banfield J.F."/>
        </authorList>
    </citation>
    <scope>NUCLEOTIDE SEQUENCE [LARGE SCALE GENOMIC DNA]</scope>
</reference>
<dbReference type="InterPro" id="IPR001173">
    <property type="entry name" value="Glyco_trans_2-like"/>
</dbReference>
<evidence type="ECO:0000313" key="5">
    <source>
        <dbReference type="EMBL" id="OGM31951.1"/>
    </source>
</evidence>
<evidence type="ECO:0000256" key="1">
    <source>
        <dbReference type="ARBA" id="ARBA00006739"/>
    </source>
</evidence>
<dbReference type="GO" id="GO:0016757">
    <property type="term" value="F:glycosyltransferase activity"/>
    <property type="evidence" value="ECO:0007669"/>
    <property type="project" value="UniProtKB-KW"/>
</dbReference>
<keyword evidence="2" id="KW-0328">Glycosyltransferase</keyword>